<reference evidence="3 4" key="1">
    <citation type="submission" date="2018-06" db="EMBL/GenBank/DDBJ databases">
        <authorList>
            <consortium name="Pathogen Informatics"/>
            <person name="Doyle S."/>
        </authorList>
    </citation>
    <scope>NUCLEOTIDE SEQUENCE [LARGE SCALE GENOMIC DNA]</scope>
    <source>
        <strain evidence="3 4">NCTC11820</strain>
    </source>
</reference>
<feature type="region of interest" description="Disordered" evidence="1">
    <location>
        <begin position="1"/>
        <end position="35"/>
    </location>
</feature>
<evidence type="ECO:0000256" key="1">
    <source>
        <dbReference type="SAM" id="MobiDB-lite"/>
    </source>
</evidence>
<dbReference type="GeneID" id="55565272"/>
<dbReference type="AlphaFoldDB" id="A0A2X2YNP8"/>
<feature type="transmembrane region" description="Helical" evidence="2">
    <location>
        <begin position="72"/>
        <end position="90"/>
    </location>
</feature>
<sequence>MNEPLAGTGGLPDGQPTGGEPGADTACNSQGRPHSTREEYERAIFLARVVLGFTVVAAVTLIVIALTAHRDYPSIVVSLVMVAAAVLYYVRTARSVKQDLESCPELRK</sequence>
<gene>
    <name evidence="3" type="ORF">NCTC11820_01451</name>
</gene>
<organism evidence="3 4">
    <name type="scientific">Mobiluncus curtisii</name>
    <dbReference type="NCBI Taxonomy" id="2051"/>
    <lineage>
        <taxon>Bacteria</taxon>
        <taxon>Bacillati</taxon>
        <taxon>Actinomycetota</taxon>
        <taxon>Actinomycetes</taxon>
        <taxon>Actinomycetales</taxon>
        <taxon>Actinomycetaceae</taxon>
        <taxon>Mobiluncus</taxon>
    </lineage>
</organism>
<proteinExistence type="predicted"/>
<keyword evidence="2" id="KW-0472">Membrane</keyword>
<evidence type="ECO:0000313" key="3">
    <source>
        <dbReference type="EMBL" id="SQB65327.1"/>
    </source>
</evidence>
<name>A0A2X2YNP8_9ACTO</name>
<accession>A0A2X2YNP8</accession>
<feature type="compositionally biased region" description="Gly residues" evidence="1">
    <location>
        <begin position="7"/>
        <end position="21"/>
    </location>
</feature>
<dbReference type="Proteomes" id="UP000250245">
    <property type="component" value="Unassembled WGS sequence"/>
</dbReference>
<dbReference type="EMBL" id="UASJ01000001">
    <property type="protein sequence ID" value="SQB65327.1"/>
    <property type="molecule type" value="Genomic_DNA"/>
</dbReference>
<keyword evidence="2" id="KW-1133">Transmembrane helix</keyword>
<feature type="transmembrane region" description="Helical" evidence="2">
    <location>
        <begin position="45"/>
        <end position="66"/>
    </location>
</feature>
<keyword evidence="2" id="KW-0812">Transmembrane</keyword>
<dbReference type="RefSeq" id="WP_013189164.1">
    <property type="nucleotide sequence ID" value="NZ_CP068112.1"/>
</dbReference>
<evidence type="ECO:0000256" key="2">
    <source>
        <dbReference type="SAM" id="Phobius"/>
    </source>
</evidence>
<protein>
    <submittedName>
        <fullName evidence="3">Uncharacterized protein</fullName>
    </submittedName>
</protein>
<evidence type="ECO:0000313" key="4">
    <source>
        <dbReference type="Proteomes" id="UP000250245"/>
    </source>
</evidence>